<dbReference type="PROSITE" id="PS52041">
    <property type="entry name" value="TOPO_IIB"/>
    <property type="match status" value="1"/>
</dbReference>
<evidence type="ECO:0000256" key="10">
    <source>
        <dbReference type="PROSITE-ProRule" id="PRU01385"/>
    </source>
</evidence>
<name>A0A4P7MXH8_PYROR</name>
<proteinExistence type="inferred from homology"/>
<feature type="domain" description="Spo11/DNA topoisomerase VI subunit A N-terminal" evidence="12">
    <location>
        <begin position="157"/>
        <end position="217"/>
    </location>
</feature>
<dbReference type="Pfam" id="PF21180">
    <property type="entry name" value="TOP6A-Spo11_Toprim"/>
    <property type="match status" value="1"/>
</dbReference>
<reference evidence="14 15" key="1">
    <citation type="journal article" date="2019" name="Mol. Biol. Evol.">
        <title>Blast fungal genomes show frequent chromosomal changes, gene gains and losses, and effector gene turnover.</title>
        <authorList>
            <person name="Gomez Luciano L.B."/>
            <person name="Jason Tsai I."/>
            <person name="Chuma I."/>
            <person name="Tosa Y."/>
            <person name="Chen Y.H."/>
            <person name="Li J.Y."/>
            <person name="Li M.Y."/>
            <person name="Jade Lu M.Y."/>
            <person name="Nakayashiki H."/>
            <person name="Li W.H."/>
        </authorList>
    </citation>
    <scope>NUCLEOTIDE SEQUENCE [LARGE SCALE GENOMIC DNA]</scope>
    <source>
        <strain evidence="14">MZ5-1-6</strain>
    </source>
</reference>
<feature type="active site" description="O-(5'-phospho-DNA)-tyrosine intermediate" evidence="10">
    <location>
        <position position="185"/>
    </location>
</feature>
<accession>A0A4P7MXH8</accession>
<dbReference type="GO" id="GO:0000228">
    <property type="term" value="C:nuclear chromosome"/>
    <property type="evidence" value="ECO:0007669"/>
    <property type="project" value="TreeGrafter"/>
</dbReference>
<dbReference type="PRINTS" id="PR01550">
    <property type="entry name" value="TOP6AFAMILY"/>
</dbReference>
<protein>
    <recommendedName>
        <fullName evidence="4">DNA topoisomerase (ATP-hydrolyzing)</fullName>
        <ecNumber evidence="4">5.6.2.2</ecNumber>
    </recommendedName>
</protein>
<dbReference type="AlphaFoldDB" id="A0A4P7MXH8"/>
<evidence type="ECO:0000256" key="6">
    <source>
        <dbReference type="ARBA" id="ARBA00022842"/>
    </source>
</evidence>
<feature type="compositionally biased region" description="Polar residues" evidence="11">
    <location>
        <begin position="22"/>
        <end position="35"/>
    </location>
</feature>
<dbReference type="GO" id="GO:0042138">
    <property type="term" value="P:meiotic DNA double-strand break formation"/>
    <property type="evidence" value="ECO:0007669"/>
    <property type="project" value="TreeGrafter"/>
</dbReference>
<evidence type="ECO:0000313" key="14">
    <source>
        <dbReference type="EMBL" id="QBZ54767.1"/>
    </source>
</evidence>
<keyword evidence="9 10" id="KW-0413">Isomerase</keyword>
<evidence type="ECO:0000313" key="15">
    <source>
        <dbReference type="Proteomes" id="UP000294847"/>
    </source>
</evidence>
<organism evidence="14 15">
    <name type="scientific">Pyricularia oryzae</name>
    <name type="common">Rice blast fungus</name>
    <name type="synonym">Magnaporthe oryzae</name>
    <dbReference type="NCBI Taxonomy" id="318829"/>
    <lineage>
        <taxon>Eukaryota</taxon>
        <taxon>Fungi</taxon>
        <taxon>Dikarya</taxon>
        <taxon>Ascomycota</taxon>
        <taxon>Pezizomycotina</taxon>
        <taxon>Sordariomycetes</taxon>
        <taxon>Sordariomycetidae</taxon>
        <taxon>Magnaporthales</taxon>
        <taxon>Pyriculariaceae</taxon>
        <taxon>Pyricularia</taxon>
    </lineage>
</organism>
<evidence type="ECO:0000256" key="1">
    <source>
        <dbReference type="ARBA" id="ARBA00000185"/>
    </source>
</evidence>
<dbReference type="EC" id="5.6.2.2" evidence="4"/>
<dbReference type="PANTHER" id="PTHR10848:SF0">
    <property type="entry name" value="MEIOTIC RECOMBINATION PROTEIN SPO11"/>
    <property type="match status" value="1"/>
</dbReference>
<keyword evidence="7 10" id="KW-0799">Topoisomerase</keyword>
<dbReference type="GO" id="GO:0003918">
    <property type="term" value="F:DNA topoisomerase type II (double strand cut, ATP-hydrolyzing) activity"/>
    <property type="evidence" value="ECO:0007669"/>
    <property type="project" value="UniProtKB-UniRule"/>
</dbReference>
<evidence type="ECO:0000259" key="12">
    <source>
        <dbReference type="Pfam" id="PF04406"/>
    </source>
</evidence>
<dbReference type="InterPro" id="IPR034136">
    <property type="entry name" value="TOPRIM_Topo6A/Spo11"/>
</dbReference>
<evidence type="ECO:0000256" key="7">
    <source>
        <dbReference type="ARBA" id="ARBA00023029"/>
    </source>
</evidence>
<feature type="domain" description="Topoisomerase 6 subunit A/Spo11 TOPRIM" evidence="13">
    <location>
        <begin position="320"/>
        <end position="399"/>
    </location>
</feature>
<dbReference type="EMBL" id="CP034204">
    <property type="protein sequence ID" value="QBZ54767.1"/>
    <property type="molecule type" value="Genomic_DNA"/>
</dbReference>
<dbReference type="CDD" id="cd00223">
    <property type="entry name" value="TOPRIM_TopoIIB_SPO"/>
    <property type="match status" value="1"/>
</dbReference>
<dbReference type="SUPFAM" id="SSF56726">
    <property type="entry name" value="DNA topoisomerase IV, alpha subunit"/>
    <property type="match status" value="1"/>
</dbReference>
<evidence type="ECO:0000256" key="8">
    <source>
        <dbReference type="ARBA" id="ARBA00023125"/>
    </source>
</evidence>
<evidence type="ECO:0000256" key="9">
    <source>
        <dbReference type="ARBA" id="ARBA00023235"/>
    </source>
</evidence>
<dbReference type="Gene3D" id="1.10.10.10">
    <property type="entry name" value="Winged helix-like DNA-binding domain superfamily/Winged helix DNA-binding domain"/>
    <property type="match status" value="1"/>
</dbReference>
<evidence type="ECO:0000256" key="2">
    <source>
        <dbReference type="ARBA" id="ARBA00001946"/>
    </source>
</evidence>
<dbReference type="InterPro" id="IPR002815">
    <property type="entry name" value="Spo11/TopoVI_A"/>
</dbReference>
<dbReference type="GO" id="GO:0003677">
    <property type="term" value="F:DNA binding"/>
    <property type="evidence" value="ECO:0007669"/>
    <property type="project" value="UniProtKB-UniRule"/>
</dbReference>
<dbReference type="InterPro" id="IPR036078">
    <property type="entry name" value="Spo11/TopoVI_A_sf"/>
</dbReference>
<keyword evidence="5" id="KW-0479">Metal-binding</keyword>
<dbReference type="Pfam" id="PF04406">
    <property type="entry name" value="TP6A_N"/>
    <property type="match status" value="1"/>
</dbReference>
<keyword evidence="6" id="KW-0460">Magnesium</keyword>
<evidence type="ECO:0000256" key="11">
    <source>
        <dbReference type="SAM" id="MobiDB-lite"/>
    </source>
</evidence>
<dbReference type="InterPro" id="IPR013049">
    <property type="entry name" value="Spo11/TopoVI_A_N"/>
</dbReference>
<evidence type="ECO:0000256" key="4">
    <source>
        <dbReference type="ARBA" id="ARBA00012895"/>
    </source>
</evidence>
<dbReference type="InterPro" id="IPR036388">
    <property type="entry name" value="WH-like_DNA-bd_sf"/>
</dbReference>
<comment type="catalytic activity">
    <reaction evidence="1 10">
        <text>ATP-dependent breakage, passage and rejoining of double-stranded DNA.</text>
        <dbReference type="EC" id="5.6.2.2"/>
    </reaction>
</comment>
<dbReference type="GO" id="GO:0046872">
    <property type="term" value="F:metal ion binding"/>
    <property type="evidence" value="ECO:0007669"/>
    <property type="project" value="UniProtKB-KW"/>
</dbReference>
<comment type="similarity">
    <text evidence="3 10">Belongs to the TOP6A family.</text>
</comment>
<dbReference type="PANTHER" id="PTHR10848">
    <property type="entry name" value="MEIOTIC RECOMBINATION PROTEIN SPO11"/>
    <property type="match status" value="1"/>
</dbReference>
<sequence length="531" mass="59759">MMLRHSERVRRPSRRLLLSSVPMESQVQARSQNARASDGRQELTGKYQGSGHPDAQERSPSAGWFVEHSNNCVQQQAISHAASPPPSNADSQPVTVISRIEAIFESIAADIQQRRELSIPYCRVRGTRDSNSQLRFPGRSVSEARSFGKIPLLNPRRHTRVLCVLEISHQALITGNLVTKRNIFYQARDLFREQAVVDRLVDDVAFTLGVGRHSLNITAAGKGLIIGPISFVLNGGARVCCDNVRTEGTIICSTEILGRFEFPSARWVLIIEKEDSCVLPVLPELTCRTWCYGYGKLPSQNFSWQWPHMENALANHTLLGKGYPDLSTRNLVYCLREARPRIPIYSLVDYDPDGIRILCTYKYGSSALEHERQSAVSNIQWIGIRLSDIKEHHLRPCNSVLQDAGSPVNTEKQFAFNEEDFPSQRSCGLPHEVHSGLDVGHVRNRPDFAMSRQNAFEANTSQLTTRDRKLAHELVSKLSGSLETRGEHDKYLRELRVMLMLNVKAEIQAVDNLGDITEWLDKKLCSQLTNA</sequence>
<dbReference type="GO" id="GO:0000706">
    <property type="term" value="P:meiotic DNA double-strand break processing"/>
    <property type="evidence" value="ECO:0007669"/>
    <property type="project" value="TreeGrafter"/>
</dbReference>
<comment type="cofactor">
    <cofactor evidence="2">
        <name>Mg(2+)</name>
        <dbReference type="ChEBI" id="CHEBI:18420"/>
    </cofactor>
</comment>
<evidence type="ECO:0000259" key="13">
    <source>
        <dbReference type="Pfam" id="PF21180"/>
    </source>
</evidence>
<feature type="region of interest" description="Disordered" evidence="11">
    <location>
        <begin position="19"/>
        <end position="60"/>
    </location>
</feature>
<gene>
    <name evidence="14" type="ORF">PoMZ_10476</name>
</gene>
<dbReference type="Proteomes" id="UP000294847">
    <property type="component" value="Chromosome 1"/>
</dbReference>
<keyword evidence="8 10" id="KW-0238">DNA-binding</keyword>
<dbReference type="Gene3D" id="3.40.1360.10">
    <property type="match status" value="1"/>
</dbReference>
<evidence type="ECO:0000256" key="3">
    <source>
        <dbReference type="ARBA" id="ARBA00006559"/>
    </source>
</evidence>
<evidence type="ECO:0000256" key="5">
    <source>
        <dbReference type="ARBA" id="ARBA00022723"/>
    </source>
</evidence>
<dbReference type="GO" id="GO:0007131">
    <property type="term" value="P:reciprocal meiotic recombination"/>
    <property type="evidence" value="ECO:0007669"/>
    <property type="project" value="TreeGrafter"/>
</dbReference>
<dbReference type="GO" id="GO:0005524">
    <property type="term" value="F:ATP binding"/>
    <property type="evidence" value="ECO:0007669"/>
    <property type="project" value="InterPro"/>
</dbReference>